<organism evidence="3 4">
    <name type="scientific">Saccoglossus kowalevskii</name>
    <name type="common">Acorn worm</name>
    <dbReference type="NCBI Taxonomy" id="10224"/>
    <lineage>
        <taxon>Eukaryota</taxon>
        <taxon>Metazoa</taxon>
        <taxon>Hemichordata</taxon>
        <taxon>Enteropneusta</taxon>
        <taxon>Harrimaniidae</taxon>
        <taxon>Saccoglossus</taxon>
    </lineage>
</organism>
<dbReference type="InterPro" id="IPR036396">
    <property type="entry name" value="Cyt_P450_sf"/>
</dbReference>
<name>A0ABM0MEY3_SACKO</name>
<dbReference type="Gene3D" id="1.10.630.10">
    <property type="entry name" value="Cytochrome P450"/>
    <property type="match status" value="1"/>
</dbReference>
<reference evidence="4" key="1">
    <citation type="submission" date="2025-08" db="UniProtKB">
        <authorList>
            <consortium name="RefSeq"/>
        </authorList>
    </citation>
    <scope>IDENTIFICATION</scope>
    <source>
        <tissue evidence="4">Testes</tissue>
    </source>
</reference>
<evidence type="ECO:0000256" key="1">
    <source>
        <dbReference type="ARBA" id="ARBA00010617"/>
    </source>
</evidence>
<keyword evidence="3" id="KW-1185">Reference proteome</keyword>
<proteinExistence type="inferred from homology"/>
<dbReference type="InterPro" id="IPR002401">
    <property type="entry name" value="Cyt_P450_E_grp-I"/>
</dbReference>
<keyword evidence="2" id="KW-0812">Transmembrane</keyword>
<comment type="similarity">
    <text evidence="1">Belongs to the cytochrome P450 family.</text>
</comment>
<evidence type="ECO:0000313" key="4">
    <source>
        <dbReference type="RefSeq" id="XP_006818574.1"/>
    </source>
</evidence>
<evidence type="ECO:0000256" key="2">
    <source>
        <dbReference type="SAM" id="Phobius"/>
    </source>
</evidence>
<feature type="transmembrane region" description="Helical" evidence="2">
    <location>
        <begin position="6"/>
        <end position="27"/>
    </location>
</feature>
<gene>
    <name evidence="4" type="primary">LOC102807322</name>
</gene>
<keyword evidence="2" id="KW-1133">Transmembrane helix</keyword>
<dbReference type="Proteomes" id="UP000694865">
    <property type="component" value="Unplaced"/>
</dbReference>
<keyword evidence="2" id="KW-0472">Membrane</keyword>
<protein>
    <submittedName>
        <fullName evidence="4">Cytochrome P450 1A1-like</fullName>
    </submittedName>
</protein>
<dbReference type="Pfam" id="PF00067">
    <property type="entry name" value="p450"/>
    <property type="match status" value="1"/>
</dbReference>
<sequence length="122" mass="13746">MINVAIDYTWTAAFTAVFAIVFGVYWFSRSKKQYNLPPGPKGWPFVGMLYNLGDTPHIQFMEMAKKFGNVFSMKVGTQRVIVLNGYKAVTEALVDNNSIFSERPDAWTLKRVKNGDGDSPDI</sequence>
<accession>A0ABM0MEY3</accession>
<dbReference type="PANTHER" id="PTHR24299:SF21">
    <property type="entry name" value="OS09G0441600 PROTEIN"/>
    <property type="match status" value="1"/>
</dbReference>
<dbReference type="RefSeq" id="XP_006818574.1">
    <property type="nucleotide sequence ID" value="XM_006818511.1"/>
</dbReference>
<dbReference type="PRINTS" id="PR00463">
    <property type="entry name" value="EP450I"/>
</dbReference>
<evidence type="ECO:0000313" key="3">
    <source>
        <dbReference type="Proteomes" id="UP000694865"/>
    </source>
</evidence>
<dbReference type="GeneID" id="102807322"/>
<dbReference type="InterPro" id="IPR001128">
    <property type="entry name" value="Cyt_P450"/>
</dbReference>
<dbReference type="SUPFAM" id="SSF48264">
    <property type="entry name" value="Cytochrome P450"/>
    <property type="match status" value="1"/>
</dbReference>
<dbReference type="PANTHER" id="PTHR24299">
    <property type="entry name" value="CYTOCHROME P450 FAMILY 1"/>
    <property type="match status" value="1"/>
</dbReference>